<proteinExistence type="inferred from homology"/>
<dbReference type="InterPro" id="IPR032675">
    <property type="entry name" value="LRR_dom_sf"/>
</dbReference>
<evidence type="ECO:0000259" key="10">
    <source>
        <dbReference type="PROSITE" id="PS51281"/>
    </source>
</evidence>
<dbReference type="Pfam" id="PF09162">
    <property type="entry name" value="Tap-RNA_bind"/>
    <property type="match status" value="1"/>
</dbReference>
<dbReference type="InterPro" id="IPR009060">
    <property type="entry name" value="UBA-like_sf"/>
</dbReference>
<organism evidence="11 12">
    <name type="scientific">Daphnia galeata</name>
    <dbReference type="NCBI Taxonomy" id="27404"/>
    <lineage>
        <taxon>Eukaryota</taxon>
        <taxon>Metazoa</taxon>
        <taxon>Ecdysozoa</taxon>
        <taxon>Arthropoda</taxon>
        <taxon>Crustacea</taxon>
        <taxon>Branchiopoda</taxon>
        <taxon>Diplostraca</taxon>
        <taxon>Cladocera</taxon>
        <taxon>Anomopoda</taxon>
        <taxon>Daphniidae</taxon>
        <taxon>Daphnia</taxon>
    </lineage>
</organism>
<dbReference type="GO" id="GO:0003723">
    <property type="term" value="F:RNA binding"/>
    <property type="evidence" value="ECO:0007669"/>
    <property type="project" value="InterPro"/>
</dbReference>
<feature type="compositionally biased region" description="Polar residues" evidence="8">
    <location>
        <begin position="90"/>
        <end position="107"/>
    </location>
</feature>
<name>A0A8J2WDW3_9CRUS</name>
<dbReference type="InterPro" id="IPR018222">
    <property type="entry name" value="Nuclear_transport_factor_2_euk"/>
</dbReference>
<dbReference type="CDD" id="cd14342">
    <property type="entry name" value="UBA_TAP-C"/>
    <property type="match status" value="1"/>
</dbReference>
<dbReference type="InterPro" id="IPR012677">
    <property type="entry name" value="Nucleotide-bd_a/b_plait_sf"/>
</dbReference>
<keyword evidence="3" id="KW-0813">Transport</keyword>
<dbReference type="InterPro" id="IPR035979">
    <property type="entry name" value="RBD_domain_sf"/>
</dbReference>
<dbReference type="EMBL" id="CAKKLH010000046">
    <property type="protein sequence ID" value="CAH0100956.1"/>
    <property type="molecule type" value="Genomic_DNA"/>
</dbReference>
<feature type="compositionally biased region" description="Polar residues" evidence="8">
    <location>
        <begin position="30"/>
        <end position="45"/>
    </location>
</feature>
<protein>
    <recommendedName>
        <fullName evidence="13">Nuclear RNA export factor 1</fullName>
    </recommendedName>
</protein>
<keyword evidence="7" id="KW-0539">Nucleus</keyword>
<evidence type="ECO:0000256" key="4">
    <source>
        <dbReference type="ARBA" id="ARBA00022614"/>
    </source>
</evidence>
<feature type="domain" description="TAP-C" evidence="10">
    <location>
        <begin position="609"/>
        <end position="663"/>
    </location>
</feature>
<dbReference type="InterPro" id="IPR005637">
    <property type="entry name" value="TAP_C_dom"/>
</dbReference>
<evidence type="ECO:0000256" key="6">
    <source>
        <dbReference type="ARBA" id="ARBA00022816"/>
    </source>
</evidence>
<dbReference type="Gene3D" id="3.30.70.330">
    <property type="match status" value="1"/>
</dbReference>
<feature type="compositionally biased region" description="Basic and acidic residues" evidence="8">
    <location>
        <begin position="73"/>
        <end position="82"/>
    </location>
</feature>
<dbReference type="SUPFAM" id="SSF46934">
    <property type="entry name" value="UBA-like"/>
    <property type="match status" value="1"/>
</dbReference>
<evidence type="ECO:0000256" key="7">
    <source>
        <dbReference type="ARBA" id="ARBA00023242"/>
    </source>
</evidence>
<evidence type="ECO:0000313" key="11">
    <source>
        <dbReference type="EMBL" id="CAH0100956.1"/>
    </source>
</evidence>
<dbReference type="FunFam" id="3.10.450.50:FF:000004">
    <property type="entry name" value="Nuclear RNA export factor 1"/>
    <property type="match status" value="1"/>
</dbReference>
<dbReference type="AlphaFoldDB" id="A0A8J2WDW3"/>
<dbReference type="GO" id="GO:0005737">
    <property type="term" value="C:cytoplasm"/>
    <property type="evidence" value="ECO:0007669"/>
    <property type="project" value="InterPro"/>
</dbReference>
<dbReference type="SUPFAM" id="SSF54427">
    <property type="entry name" value="NTF2-like"/>
    <property type="match status" value="1"/>
</dbReference>
<comment type="subcellular location">
    <subcellularLocation>
        <location evidence="1">Nucleus</location>
        <location evidence="1">Nucleoplasm</location>
    </subcellularLocation>
</comment>
<dbReference type="OrthoDB" id="25872at2759"/>
<feature type="region of interest" description="Disordered" evidence="8">
    <location>
        <begin position="1"/>
        <end position="58"/>
    </location>
</feature>
<dbReference type="InterPro" id="IPR015245">
    <property type="entry name" value="Tap_RNA-bd"/>
</dbReference>
<evidence type="ECO:0000256" key="5">
    <source>
        <dbReference type="ARBA" id="ARBA00022737"/>
    </source>
</evidence>
<dbReference type="GO" id="GO:0005654">
    <property type="term" value="C:nucleoplasm"/>
    <property type="evidence" value="ECO:0007669"/>
    <property type="project" value="UniProtKB-SubCell"/>
</dbReference>
<evidence type="ECO:0000256" key="3">
    <source>
        <dbReference type="ARBA" id="ARBA00022448"/>
    </source>
</evidence>
<gene>
    <name evidence="11" type="ORF">DGAL_LOCUS3245</name>
</gene>
<feature type="compositionally biased region" description="Basic and acidic residues" evidence="8">
    <location>
        <begin position="46"/>
        <end position="57"/>
    </location>
</feature>
<dbReference type="PROSITE" id="PS51450">
    <property type="entry name" value="LRR"/>
    <property type="match status" value="1"/>
</dbReference>
<dbReference type="SUPFAM" id="SSF52058">
    <property type="entry name" value="L domain-like"/>
    <property type="match status" value="1"/>
</dbReference>
<dbReference type="InterPro" id="IPR057125">
    <property type="entry name" value="NXF1/2/3/5-like_LRR"/>
</dbReference>
<dbReference type="PROSITE" id="PS50177">
    <property type="entry name" value="NTF2_DOMAIN"/>
    <property type="match status" value="1"/>
</dbReference>
<evidence type="ECO:0000256" key="8">
    <source>
        <dbReference type="SAM" id="MobiDB-lite"/>
    </source>
</evidence>
<dbReference type="InterPro" id="IPR002075">
    <property type="entry name" value="NTF2_dom"/>
</dbReference>
<comment type="caution">
    <text evidence="11">The sequence shown here is derived from an EMBL/GenBank/DDBJ whole genome shotgun (WGS) entry which is preliminary data.</text>
</comment>
<sequence>MPKGSYRGQNTSSKSTDRFIEDNNAKNERANYTSEKQTFKLSSKSGRIDRNRCKPVDSSKLQRIIEQDTDMAENSKHGDTHLRHVPYSKSGGSKTNHAKPQQSSRLGTSWSKVTIPYGKKYEKDFILKMLLKVSKVPFIPICVHSLNKYHIEGNNAVFFIEDSTAAEALFILNKQITMHDGFKLIISVKWSPAPNLPINEDLKGKIKQVMSRRYDPVMKVLNLSQFHLDEELCTEFYTPLSRQNVMQTVVQIIGEHIPDVQVIDLSNNKIYSVDHMKPLVTKAAFLKTLNLANNDLVKITSLDRLQGLALEELILNRNPLCDHFNEQSTYIRISPNERELCSCLSVLSLYFMSTVNLSQCNRDLYSRAMRKRFPKLIKLDGVELPPIISFDIGSEDVALPSSSGSWFISDEARQIVLVFLEQYLSVFDSDNRQPLLNAYHDSAFMSLTCYYPPGQTANAAAKSDSYMKDSRNLKRIDDVQRRYRLLQQGKVDIVSFLSKLPKTLHDPSSLVVDVPVSSSHLIVMSVTGLFRERAERYFLIRWFQRIFIIIPKPGGGFCIVNEQIHISCATPEQIKTAFKEAAVPATLPTPASSVTLGETQGSSTLVDPIVQQQMVISFSDQSGMNTSWSLKCLEENGWVFDRAAFVFTELKAANQIPPEAFIK</sequence>
<evidence type="ECO:0000259" key="9">
    <source>
        <dbReference type="PROSITE" id="PS50177"/>
    </source>
</evidence>
<dbReference type="SUPFAM" id="SSF54928">
    <property type="entry name" value="RNA-binding domain, RBD"/>
    <property type="match status" value="1"/>
</dbReference>
<accession>A0A8J2WDW3</accession>
<dbReference type="PROSITE" id="PS51281">
    <property type="entry name" value="TAP_C"/>
    <property type="match status" value="1"/>
</dbReference>
<evidence type="ECO:0000313" key="12">
    <source>
        <dbReference type="Proteomes" id="UP000789390"/>
    </source>
</evidence>
<dbReference type="Proteomes" id="UP000789390">
    <property type="component" value="Unassembled WGS sequence"/>
</dbReference>
<dbReference type="PANTHER" id="PTHR10662">
    <property type="entry name" value="NUCLEAR RNA EXPORT FACTOR"/>
    <property type="match status" value="1"/>
</dbReference>
<dbReference type="InterPro" id="IPR030217">
    <property type="entry name" value="NXF_fam"/>
</dbReference>
<dbReference type="SMART" id="SM00804">
    <property type="entry name" value="TAP_C"/>
    <property type="match status" value="1"/>
</dbReference>
<dbReference type="Gene3D" id="3.80.10.10">
    <property type="entry name" value="Ribonuclease Inhibitor"/>
    <property type="match status" value="1"/>
</dbReference>
<keyword evidence="12" id="KW-1185">Reference proteome</keyword>
<evidence type="ECO:0000256" key="1">
    <source>
        <dbReference type="ARBA" id="ARBA00004642"/>
    </source>
</evidence>
<dbReference type="Pfam" id="PF24048">
    <property type="entry name" value="LRR_NXF1-5"/>
    <property type="match status" value="1"/>
</dbReference>
<dbReference type="InterPro" id="IPR032710">
    <property type="entry name" value="NTF2-like_dom_sf"/>
</dbReference>
<evidence type="ECO:0000256" key="2">
    <source>
        <dbReference type="ARBA" id="ARBA00009285"/>
    </source>
</evidence>
<evidence type="ECO:0008006" key="13">
    <source>
        <dbReference type="Google" id="ProtNLM"/>
    </source>
</evidence>
<reference evidence="11" key="1">
    <citation type="submission" date="2021-11" db="EMBL/GenBank/DDBJ databases">
        <authorList>
            <person name="Schell T."/>
        </authorList>
    </citation>
    <scope>NUCLEOTIDE SEQUENCE</scope>
    <source>
        <strain evidence="11">M5</strain>
    </source>
</reference>
<dbReference type="FunFam" id="1.10.8.10:FF:000018">
    <property type="entry name" value="Nuclear RNA export factor 1"/>
    <property type="match status" value="1"/>
</dbReference>
<feature type="compositionally biased region" description="Basic and acidic residues" evidence="8">
    <location>
        <begin position="15"/>
        <end position="29"/>
    </location>
</feature>
<dbReference type="GO" id="GO:0016973">
    <property type="term" value="P:poly(A)+ mRNA export from nucleus"/>
    <property type="evidence" value="ECO:0007669"/>
    <property type="project" value="TreeGrafter"/>
</dbReference>
<dbReference type="Pfam" id="PF03943">
    <property type="entry name" value="TAP_C"/>
    <property type="match status" value="1"/>
</dbReference>
<comment type="similarity">
    <text evidence="2">Belongs to the NXF family.</text>
</comment>
<dbReference type="PANTHER" id="PTHR10662:SF22">
    <property type="entry name" value="NUCLEAR RNA EXPORT FACTOR 1"/>
    <property type="match status" value="1"/>
</dbReference>
<dbReference type="Gene3D" id="1.10.8.10">
    <property type="entry name" value="DNA helicase RuvA subunit, C-terminal domain"/>
    <property type="match status" value="1"/>
</dbReference>
<dbReference type="InterPro" id="IPR001611">
    <property type="entry name" value="Leu-rich_rpt"/>
</dbReference>
<keyword evidence="6" id="KW-0509">mRNA transport</keyword>
<keyword evidence="5" id="KW-0677">Repeat</keyword>
<feature type="domain" description="NTF2" evidence="9">
    <location>
        <begin position="415"/>
        <end position="566"/>
    </location>
</feature>
<dbReference type="Pfam" id="PF22602">
    <property type="entry name" value="NXF_NTF2"/>
    <property type="match status" value="1"/>
</dbReference>
<dbReference type="Gene3D" id="3.10.450.50">
    <property type="match status" value="1"/>
</dbReference>
<feature type="region of interest" description="Disordered" evidence="8">
    <location>
        <begin position="70"/>
        <end position="107"/>
    </location>
</feature>
<keyword evidence="4" id="KW-0433">Leucine-rich repeat</keyword>